<keyword evidence="1" id="KW-0732">Signal</keyword>
<reference evidence="3" key="1">
    <citation type="submission" date="2016-04" db="EMBL/GenBank/DDBJ databases">
        <authorList>
            <person name="Evans L.H."/>
            <person name="Alamgir A."/>
            <person name="Owens N."/>
            <person name="Weber N.D."/>
            <person name="Virtaneva K."/>
            <person name="Barbian K."/>
            <person name="Babar A."/>
            <person name="Rosenke K."/>
        </authorList>
    </citation>
    <scope>NUCLEOTIDE SEQUENCE</scope>
    <source>
        <strain evidence="3">86-2</strain>
    </source>
</reference>
<sequence length="375" mass="41242">MKKIFYNIFVLLSFIMLMTACGTDDMEFKNADVTEVTKLYEPVLEKAINLTSSGSLYFSWKPAIAQDGGAPLYEVYFDKEGGDFSSPLYVLPSDLNGYSSGADISHKILNKIAKLAGAEPGETISLVWTVVSSRGINQKMCKESNKITVTRIQGLEDPGQVYITGNGSEAGNNLSNAIALHRSGDGEYEAYVKLVAGGIYKFVDSKSGTPAEYYIADGKLQEGSEGTANTLDGVYRIKLDFGTASASTPVEITEVGFWFCPNNKIEWKLTYQGKGVWKGAGPVNFKQEGWGLDERYKFRVTVKDSKGKESQEDWGPANYGEDGKPSGTAKYYNLAVYNSTEQFDPKWKFANDFNGKTVNLTVKMTGDTYTHEVSL</sequence>
<evidence type="ECO:0000259" key="2">
    <source>
        <dbReference type="Pfam" id="PF14292"/>
    </source>
</evidence>
<gene>
    <name evidence="3" type="ORF">KL86DYS2_13053</name>
</gene>
<feature type="chain" id="PRO_5012600643" description="SusE outer membrane protein domain-containing protein" evidence="1">
    <location>
        <begin position="23"/>
        <end position="375"/>
    </location>
</feature>
<feature type="signal peptide" evidence="1">
    <location>
        <begin position="1"/>
        <end position="22"/>
    </location>
</feature>
<evidence type="ECO:0000256" key="1">
    <source>
        <dbReference type="SAM" id="SignalP"/>
    </source>
</evidence>
<dbReference type="InterPro" id="IPR025970">
    <property type="entry name" value="SusE"/>
</dbReference>
<organism evidence="3">
    <name type="scientific">uncultured Dysgonomonas sp</name>
    <dbReference type="NCBI Taxonomy" id="206096"/>
    <lineage>
        <taxon>Bacteria</taxon>
        <taxon>Pseudomonadati</taxon>
        <taxon>Bacteroidota</taxon>
        <taxon>Bacteroidia</taxon>
        <taxon>Bacteroidales</taxon>
        <taxon>Dysgonomonadaceae</taxon>
        <taxon>Dysgonomonas</taxon>
        <taxon>environmental samples</taxon>
    </lineage>
</organism>
<name>A0A212K5G9_9BACT</name>
<dbReference type="AlphaFoldDB" id="A0A212K5G9"/>
<proteinExistence type="predicted"/>
<evidence type="ECO:0000313" key="3">
    <source>
        <dbReference type="EMBL" id="SBW06857.1"/>
    </source>
</evidence>
<dbReference type="PROSITE" id="PS51257">
    <property type="entry name" value="PROKAR_LIPOPROTEIN"/>
    <property type="match status" value="1"/>
</dbReference>
<feature type="domain" description="SusE outer membrane protein" evidence="2">
    <location>
        <begin position="24"/>
        <end position="130"/>
    </location>
</feature>
<accession>A0A212K5G9</accession>
<dbReference type="Pfam" id="PF14292">
    <property type="entry name" value="SusE"/>
    <property type="match status" value="1"/>
</dbReference>
<dbReference type="EMBL" id="FLUL01000001">
    <property type="protein sequence ID" value="SBW06857.1"/>
    <property type="molecule type" value="Genomic_DNA"/>
</dbReference>
<protein>
    <recommendedName>
        <fullName evidence="2">SusE outer membrane protein domain-containing protein</fullName>
    </recommendedName>
</protein>
<dbReference type="RefSeq" id="WP_291128841.1">
    <property type="nucleotide sequence ID" value="NZ_LT599021.1"/>
</dbReference>